<dbReference type="Pfam" id="PF18476">
    <property type="entry name" value="PIN_8"/>
    <property type="match status" value="1"/>
</dbReference>
<comment type="caution">
    <text evidence="3">The sequence shown here is derived from an EMBL/GenBank/DDBJ whole genome shotgun (WGS) entry which is preliminary data.</text>
</comment>
<gene>
    <name evidence="3" type="ORF">GCM10010521_07210</name>
</gene>
<sequence>MTDEETSEVPSSAEPLERGIFDGFSGYTTPTEDDWKNVLSDGLIVVDTNVLLNLYRYNQDARSSLLATLQKFEARLWVPHQVMDEFWRNRESALEDPERQLQQSISALRSGLEKPISDLRHWVNRVSLDRASAIQLESKLTSALEDVIGAMEVVVDSSGIEMEADTSKDAVVANLTALLQGKIGGPLDAKDHDAAVVEGKRRIEKEVPPGYKDKKKQSRGDDTEVGDYLVWLQLIHEAKLRAKDVLLVTGDTKEDWWRTRNRIPLGPRNELAEELLREAGVRLYMLKPDRLLTYARDFLQVAVSEDSVQNVEMVNAQSESDELFRHLERLAESNSAHAVVSTWVEVEKALRRTLPGDPSQHRRTTAMQMIGELAQQGLISQEMTRSVKELNQIRNRIAHTGESDLTQEGALSFVSAARNLIEALAVTATPQAQGLRFEKSIIDLIRAAGFEITSADLLADQSYSFRVAHRSQSGSFVAIQVKYYSSGSFGAKALDLQRERLSSLPDNVTSLLVVTNAPLVETVQAFNASAIGESPVTLGGRRYMEVVQWRNSDDDHLVVRALMRSML</sequence>
<reference evidence="4" key="1">
    <citation type="journal article" date="2019" name="Int. J. Syst. Evol. Microbiol.">
        <title>The Global Catalogue of Microorganisms (GCM) 10K type strain sequencing project: providing services to taxonomists for standard genome sequencing and annotation.</title>
        <authorList>
            <consortium name="The Broad Institute Genomics Platform"/>
            <consortium name="The Broad Institute Genome Sequencing Center for Infectious Disease"/>
            <person name="Wu L."/>
            <person name="Ma J."/>
        </authorList>
    </citation>
    <scope>NUCLEOTIDE SEQUENCE [LARGE SCALE GENOMIC DNA]</scope>
    <source>
        <strain evidence="4">JCM 11574</strain>
    </source>
</reference>
<keyword evidence="4" id="KW-1185">Reference proteome</keyword>
<feature type="domain" description="PIN like" evidence="2">
    <location>
        <begin position="43"/>
        <end position="271"/>
    </location>
</feature>
<evidence type="ECO:0000256" key="1">
    <source>
        <dbReference type="SAM" id="MobiDB-lite"/>
    </source>
</evidence>
<dbReference type="RefSeq" id="WP_345047122.1">
    <property type="nucleotide sequence ID" value="NZ_BAAAVM010000006.1"/>
</dbReference>
<dbReference type="EMBL" id="BAAAVM010000006">
    <property type="protein sequence ID" value="GAA3122660.1"/>
    <property type="molecule type" value="Genomic_DNA"/>
</dbReference>
<dbReference type="InterPro" id="IPR041578">
    <property type="entry name" value="PIN_8"/>
</dbReference>
<accession>A0ABP6MSE9</accession>
<evidence type="ECO:0000259" key="2">
    <source>
        <dbReference type="Pfam" id="PF18476"/>
    </source>
</evidence>
<dbReference type="Proteomes" id="UP001500893">
    <property type="component" value="Unassembled WGS sequence"/>
</dbReference>
<evidence type="ECO:0000313" key="3">
    <source>
        <dbReference type="EMBL" id="GAA3122660.1"/>
    </source>
</evidence>
<organism evidence="3 4">
    <name type="scientific">Streptomyces rameus</name>
    <dbReference type="NCBI Taxonomy" id="68261"/>
    <lineage>
        <taxon>Bacteria</taxon>
        <taxon>Bacillati</taxon>
        <taxon>Actinomycetota</taxon>
        <taxon>Actinomycetes</taxon>
        <taxon>Kitasatosporales</taxon>
        <taxon>Streptomycetaceae</taxon>
        <taxon>Streptomyces</taxon>
    </lineage>
</organism>
<feature type="region of interest" description="Disordered" evidence="1">
    <location>
        <begin position="1"/>
        <end position="20"/>
    </location>
</feature>
<proteinExistence type="predicted"/>
<name>A0ABP6MSE9_9ACTN</name>
<protein>
    <recommendedName>
        <fullName evidence="2">PIN like domain-containing protein</fullName>
    </recommendedName>
</protein>
<evidence type="ECO:0000313" key="4">
    <source>
        <dbReference type="Proteomes" id="UP001500893"/>
    </source>
</evidence>